<dbReference type="PROSITE" id="PS51257">
    <property type="entry name" value="PROKAR_LIPOPROTEIN"/>
    <property type="match status" value="1"/>
</dbReference>
<dbReference type="Gene3D" id="2.60.40.10">
    <property type="entry name" value="Immunoglobulins"/>
    <property type="match status" value="2"/>
</dbReference>
<dbReference type="Gene3D" id="2.60.120.260">
    <property type="entry name" value="Galactose-binding domain-like"/>
    <property type="match status" value="1"/>
</dbReference>
<feature type="domain" description="PKD/Chitinase" evidence="2">
    <location>
        <begin position="123"/>
        <end position="206"/>
    </location>
</feature>
<feature type="signal peptide" evidence="1">
    <location>
        <begin position="1"/>
        <end position="20"/>
    </location>
</feature>
<proteinExistence type="predicted"/>
<dbReference type="InterPro" id="IPR035986">
    <property type="entry name" value="PKD_dom_sf"/>
</dbReference>
<accession>A0ABQ3BHZ3</accession>
<name>A0ABQ3BHZ3_9FLAO</name>
<organism evidence="3 4">
    <name type="scientific">Mesonia mobilis</name>
    <dbReference type="NCBI Taxonomy" id="369791"/>
    <lineage>
        <taxon>Bacteria</taxon>
        <taxon>Pseudomonadati</taxon>
        <taxon>Bacteroidota</taxon>
        <taxon>Flavobacteriia</taxon>
        <taxon>Flavobacteriales</taxon>
        <taxon>Flavobacteriaceae</taxon>
        <taxon>Mesonia</taxon>
    </lineage>
</organism>
<evidence type="ECO:0000313" key="3">
    <source>
        <dbReference type="EMBL" id="GGZ46056.1"/>
    </source>
</evidence>
<feature type="chain" id="PRO_5046339917" description="PKD/Chitinase domain-containing protein" evidence="1">
    <location>
        <begin position="21"/>
        <end position="704"/>
    </location>
</feature>
<evidence type="ECO:0000259" key="2">
    <source>
        <dbReference type="SMART" id="SM00089"/>
    </source>
</evidence>
<keyword evidence="4" id="KW-1185">Reference proteome</keyword>
<dbReference type="InterPro" id="IPR022409">
    <property type="entry name" value="PKD/Chitinase_dom"/>
</dbReference>
<evidence type="ECO:0000313" key="4">
    <source>
        <dbReference type="Proteomes" id="UP000615593"/>
    </source>
</evidence>
<keyword evidence="1" id="KW-0732">Signal</keyword>
<gene>
    <name evidence="3" type="ORF">GCM10008088_04260</name>
</gene>
<sequence>MNMKNKIQYLLFSLLFIAIAGCSDDDGLDTVTSSEPTNISVDFNIEQDNSGEVTLYPSAENANSFVINYGDGSEISEEIATGDNVMHTYEEGTYQVEVTAMNLAGETASITQTLEVSFRAPENLDVTITKDASNPFIVNVTASADYAAAFEVYFGDVTDEDPTMMMIGETLTHEYANIGSYTITVIALSGGEETTTYTEVVEIVDPLLLPVTFESQTVAYTFYNFGGGEGAGVPTVANPASDAVNDSQNVGAYTKVAGAETWAGTVTTLNEPIDFTSTTTMAIDVYSPAAGVPVLFKIEDTDDAENNFVEVQATTTVANQWETLVFDFSVIDASLTYENLVLFFNYEIAGTGETYYFDNIRMYNPVFLELPITFDDPAVNYTFTTFNGASYNVIQNPDLSGSNTDQNLVGEIVNAGVNWEGGSFNLGVPVDFSSSDKTITMDFWANIPVSILLKFEGGVNGERENEVTVNHTGSGWEEISFDFANDAVKSYINGNQGVGDPFVPTGQYSTMTIFVDGAGTTAGSFYVDNISKEGAGASNQPTSGAPDPQLPASDVISMFSDVYNDVPVATWAASWSDATYAEVSIAGNPTKKYSALDYVGIETPSPYLDASSMTHFHTDVWTADATQIRIKLVDFGADGAYGGGDDVEHEVAIDNFNQGEWIQLDIPLSDFTNLTTTGHIGQLIYSGNPTGAHTIYVDNIYFHN</sequence>
<feature type="domain" description="PKD/Chitinase" evidence="2">
    <location>
        <begin position="26"/>
        <end position="119"/>
    </location>
</feature>
<dbReference type="SMART" id="SM00089">
    <property type="entry name" value="PKD"/>
    <property type="match status" value="2"/>
</dbReference>
<dbReference type="InterPro" id="IPR013783">
    <property type="entry name" value="Ig-like_fold"/>
</dbReference>
<comment type="caution">
    <text evidence="3">The sequence shown here is derived from an EMBL/GenBank/DDBJ whole genome shotgun (WGS) entry which is preliminary data.</text>
</comment>
<evidence type="ECO:0000256" key="1">
    <source>
        <dbReference type="SAM" id="SignalP"/>
    </source>
</evidence>
<dbReference type="SUPFAM" id="SSF49299">
    <property type="entry name" value="PKD domain"/>
    <property type="match status" value="2"/>
</dbReference>
<protein>
    <recommendedName>
        <fullName evidence="2">PKD/Chitinase domain-containing protein</fullName>
    </recommendedName>
</protein>
<dbReference type="EMBL" id="BMWY01000001">
    <property type="protein sequence ID" value="GGZ46056.1"/>
    <property type="molecule type" value="Genomic_DNA"/>
</dbReference>
<reference evidence="4" key="1">
    <citation type="journal article" date="2019" name="Int. J. Syst. Evol. Microbiol.">
        <title>The Global Catalogue of Microorganisms (GCM) 10K type strain sequencing project: providing services to taxonomists for standard genome sequencing and annotation.</title>
        <authorList>
            <consortium name="The Broad Institute Genomics Platform"/>
            <consortium name="The Broad Institute Genome Sequencing Center for Infectious Disease"/>
            <person name="Wu L."/>
            <person name="Ma J."/>
        </authorList>
    </citation>
    <scope>NUCLEOTIDE SEQUENCE [LARGE SCALE GENOMIC DNA]</scope>
    <source>
        <strain evidence="4">KCTC 12708</strain>
    </source>
</reference>
<dbReference type="Gene3D" id="2.60.120.430">
    <property type="entry name" value="Galactose-binding lectin"/>
    <property type="match status" value="1"/>
</dbReference>
<dbReference type="Proteomes" id="UP000615593">
    <property type="component" value="Unassembled WGS sequence"/>
</dbReference>